<dbReference type="PANTHER" id="PTHR33371">
    <property type="entry name" value="INTERMEMBRANE PHOSPHOLIPID TRANSPORT SYSTEM BINDING PROTEIN MLAD-RELATED"/>
    <property type="match status" value="1"/>
</dbReference>
<dbReference type="Pfam" id="PF11887">
    <property type="entry name" value="Mce4_CUP1"/>
    <property type="match status" value="1"/>
</dbReference>
<keyword evidence="5" id="KW-1185">Reference proteome</keyword>
<feature type="domain" description="Mce/MlaD" evidence="2">
    <location>
        <begin position="42"/>
        <end position="117"/>
    </location>
</feature>
<dbReference type="InterPro" id="IPR005693">
    <property type="entry name" value="Mce"/>
</dbReference>
<evidence type="ECO:0000256" key="1">
    <source>
        <dbReference type="SAM" id="MobiDB-lite"/>
    </source>
</evidence>
<dbReference type="EMBL" id="JANDBD010000004">
    <property type="protein sequence ID" value="MCP9272996.1"/>
    <property type="molecule type" value="Genomic_DNA"/>
</dbReference>
<comment type="caution">
    <text evidence="4">The sequence shown here is derived from an EMBL/GenBank/DDBJ whole genome shotgun (WGS) entry which is preliminary data.</text>
</comment>
<evidence type="ECO:0000259" key="3">
    <source>
        <dbReference type="Pfam" id="PF11887"/>
    </source>
</evidence>
<evidence type="ECO:0000313" key="4">
    <source>
        <dbReference type="EMBL" id="MCP9272996.1"/>
    </source>
</evidence>
<dbReference type="Pfam" id="PF02470">
    <property type="entry name" value="MlaD"/>
    <property type="match status" value="1"/>
</dbReference>
<dbReference type="PANTHER" id="PTHR33371:SF15">
    <property type="entry name" value="LIPOPROTEIN LPRN"/>
    <property type="match status" value="1"/>
</dbReference>
<dbReference type="Proteomes" id="UP001651690">
    <property type="component" value="Unassembled WGS sequence"/>
</dbReference>
<dbReference type="PROSITE" id="PS51257">
    <property type="entry name" value="PROKAR_LIPOPROTEIN"/>
    <property type="match status" value="1"/>
</dbReference>
<dbReference type="RefSeq" id="WP_255060241.1">
    <property type="nucleotide sequence ID" value="NZ_JANDBD010000004.1"/>
</dbReference>
<dbReference type="NCBIfam" id="TIGR00996">
    <property type="entry name" value="Mtu_fam_mce"/>
    <property type="match status" value="1"/>
</dbReference>
<evidence type="ECO:0000313" key="5">
    <source>
        <dbReference type="Proteomes" id="UP001651690"/>
    </source>
</evidence>
<gene>
    <name evidence="4" type="ORF">NM203_12470</name>
</gene>
<proteinExistence type="predicted"/>
<accession>A0ABT1M1J3</accession>
<name>A0ABT1M1J3_9MYCO</name>
<reference evidence="4 5" key="1">
    <citation type="submission" date="2022-06" db="EMBL/GenBank/DDBJ databases">
        <title>Mycolicibacterium sp. CAU 1645 isolated from seawater.</title>
        <authorList>
            <person name="Kim W."/>
        </authorList>
    </citation>
    <scope>NUCLEOTIDE SEQUENCE [LARGE SCALE GENOMIC DNA]</scope>
    <source>
        <strain evidence="4 5">CAU 1645</strain>
    </source>
</reference>
<dbReference type="InterPro" id="IPR003399">
    <property type="entry name" value="Mce/MlaD"/>
</dbReference>
<protein>
    <submittedName>
        <fullName evidence="4">MCE family protein</fullName>
    </submittedName>
</protein>
<dbReference type="InterPro" id="IPR024516">
    <property type="entry name" value="Mce_C"/>
</dbReference>
<evidence type="ECO:0000259" key="2">
    <source>
        <dbReference type="Pfam" id="PF02470"/>
    </source>
</evidence>
<organism evidence="4 5">
    <name type="scientific">Mycolicibacterium arenosum</name>
    <dbReference type="NCBI Taxonomy" id="2952157"/>
    <lineage>
        <taxon>Bacteria</taxon>
        <taxon>Bacillati</taxon>
        <taxon>Actinomycetota</taxon>
        <taxon>Actinomycetes</taxon>
        <taxon>Mycobacteriales</taxon>
        <taxon>Mycobacteriaceae</taxon>
        <taxon>Mycolicibacterium</taxon>
    </lineage>
</organism>
<dbReference type="InterPro" id="IPR052336">
    <property type="entry name" value="MlaD_Phospholipid_Transporter"/>
</dbReference>
<feature type="domain" description="Mammalian cell entry C-terminal" evidence="3">
    <location>
        <begin position="125"/>
        <end position="284"/>
    </location>
</feature>
<feature type="region of interest" description="Disordered" evidence="1">
    <location>
        <begin position="346"/>
        <end position="421"/>
    </location>
</feature>
<sequence>MTAVKGLKGLAAIIATLAVGGCGFQGINSLPLPGAVGSGSDGSVYHLEFANVGTLEPNSPVLIDDVVVGSVGAMTFSNWHINVDVSIRPDIAVPANAVATIGQTSLLGSMHVALDPPLGEQPRGRLEPGATVQLDATATYPSTEQTLSSLAAVVTGGGLGQIGDIIHNLSLALSGREGDVRELLTRLDTFVGTLDRQRDNILASIESLNRLAVSLADQRDVITRALAKIPPALDVLIAERPTLTTALDRLRVFSDTATGLVKDTQADLVTDLRNLEPTLRSLADVGKDLDTALAFIPVFPFGQDLIDRGVRGDYINFFGELDFTYPRLKRSLLLGTRWGDEDAKLIPAPGEPYTQRYTNDPLGRPLAPPPTGGPLGAVPGFPPTPQLDADPPGAVLPVSPPPSNAISQPASPVFAGPYGGG</sequence>